<evidence type="ECO:0000313" key="2">
    <source>
        <dbReference type="Proteomes" id="UP000334923"/>
    </source>
</evidence>
<evidence type="ECO:0000313" key="1">
    <source>
        <dbReference type="EMBL" id="VVM04714.1"/>
    </source>
</evidence>
<dbReference type="PANTHER" id="PTHR37530">
    <property type="entry name" value="OUTER MEMBRANE PROTEIN SLP"/>
    <property type="match status" value="1"/>
</dbReference>
<dbReference type="EMBL" id="CABFVA020000010">
    <property type="protein sequence ID" value="VVM04714.1"/>
    <property type="molecule type" value="Genomic_DNA"/>
</dbReference>
<dbReference type="Proteomes" id="UP000334923">
    <property type="component" value="Unassembled WGS sequence"/>
</dbReference>
<dbReference type="PROSITE" id="PS51257">
    <property type="entry name" value="PROKAR_LIPOPROTEIN"/>
    <property type="match status" value="1"/>
</dbReference>
<dbReference type="RefSeq" id="WP_142659128.1">
    <property type="nucleotide sequence ID" value="NZ_CABFVA020000010.1"/>
</dbReference>
<dbReference type="AlphaFoldDB" id="A0A5E6MAD2"/>
<name>A0A5E6MAD2_9BACT</name>
<protein>
    <submittedName>
        <fullName evidence="1">Outer membrane protein slp</fullName>
    </submittedName>
</protein>
<accession>A0A5E6MAD2</accession>
<dbReference type="OrthoDB" id="194425at2"/>
<sequence length="193" mass="21820">MVQGSRSTHPSLSDRGSSLAYLALALLLAACSPFPKEVKKEVQNQPSFAAIQSKPSVYRHRPVMLGGTILYAKHRKHGTYLEVLEQELNAYDRPIPSDKTGGRFLVGTSSLLDLKVYSRGRDITIVGRVVGSQPGRIGERPYTYPLIAATDIHLWREHVEDDHWKDPRVEWGWGYPGMDWGMGWPMMPPMTFW</sequence>
<dbReference type="Pfam" id="PF03843">
    <property type="entry name" value="Slp"/>
    <property type="match status" value="1"/>
</dbReference>
<gene>
    <name evidence="1" type="primary">slp</name>
    <name evidence="1" type="ORF">MAMT_00258</name>
</gene>
<dbReference type="InterPro" id="IPR004658">
    <property type="entry name" value="OMP_Slp"/>
</dbReference>
<reference evidence="1 2" key="1">
    <citation type="submission" date="2019-09" db="EMBL/GenBank/DDBJ databases">
        <authorList>
            <person name="Cremers G."/>
        </authorList>
    </citation>
    <scope>NUCLEOTIDE SEQUENCE [LARGE SCALE GENOMIC DNA]</scope>
    <source>
        <strain evidence="1">4A</strain>
    </source>
</reference>
<dbReference type="NCBIfam" id="TIGR00752">
    <property type="entry name" value="slp"/>
    <property type="match status" value="1"/>
</dbReference>
<dbReference type="GO" id="GO:0019867">
    <property type="term" value="C:outer membrane"/>
    <property type="evidence" value="ECO:0007669"/>
    <property type="project" value="InterPro"/>
</dbReference>
<keyword evidence="2" id="KW-1185">Reference proteome</keyword>
<dbReference type="PIRSF" id="PIRSF004982">
    <property type="entry name" value="SlP"/>
    <property type="match status" value="1"/>
</dbReference>
<proteinExistence type="predicted"/>
<dbReference type="PANTHER" id="PTHR37530:SF1">
    <property type="entry name" value="OUTER MEMBRANE PROTEIN SLP"/>
    <property type="match status" value="1"/>
</dbReference>
<organism evidence="1 2">
    <name type="scientific">Methylacidimicrobium tartarophylax</name>
    <dbReference type="NCBI Taxonomy" id="1041768"/>
    <lineage>
        <taxon>Bacteria</taxon>
        <taxon>Pseudomonadati</taxon>
        <taxon>Verrucomicrobiota</taxon>
        <taxon>Methylacidimicrobium</taxon>
    </lineage>
</organism>